<feature type="transmembrane region" description="Helical" evidence="6">
    <location>
        <begin position="268"/>
        <end position="290"/>
    </location>
</feature>
<gene>
    <name evidence="7" type="ORF">KVV02_007418</name>
</gene>
<proteinExistence type="predicted"/>
<dbReference type="EMBL" id="JAIFTL010000120">
    <property type="protein sequence ID" value="KAG9322988.1"/>
    <property type="molecule type" value="Genomic_DNA"/>
</dbReference>
<evidence type="ECO:0000313" key="7">
    <source>
        <dbReference type="EMBL" id="KAG9322988.1"/>
    </source>
</evidence>
<evidence type="ECO:0000256" key="1">
    <source>
        <dbReference type="ARBA" id="ARBA00022617"/>
    </source>
</evidence>
<dbReference type="AlphaFoldDB" id="A0A9P8CWD4"/>
<evidence type="ECO:0000256" key="3">
    <source>
        <dbReference type="ARBA" id="ARBA00023004"/>
    </source>
</evidence>
<reference evidence="7" key="1">
    <citation type="submission" date="2021-07" db="EMBL/GenBank/DDBJ databases">
        <title>Draft genome of Mortierella alpina, strain LL118, isolated from an aspen leaf litter sample.</title>
        <authorList>
            <person name="Yang S."/>
            <person name="Vinatzer B.A."/>
        </authorList>
    </citation>
    <scope>NUCLEOTIDE SEQUENCE</scope>
    <source>
        <strain evidence="7">LL118</strain>
    </source>
</reference>
<dbReference type="InterPro" id="IPR016053">
    <property type="entry name" value="Haem_Oase-like"/>
</dbReference>
<evidence type="ECO:0000256" key="5">
    <source>
        <dbReference type="PIRSR" id="PIRSR000343-2"/>
    </source>
</evidence>
<dbReference type="Pfam" id="PF01126">
    <property type="entry name" value="Heme_oxygenase"/>
    <property type="match status" value="1"/>
</dbReference>
<dbReference type="PIRSF" id="PIRSF000343">
    <property type="entry name" value="Haem_Oase"/>
    <property type="match status" value="1"/>
</dbReference>
<keyword evidence="6" id="KW-0472">Membrane</keyword>
<evidence type="ECO:0000256" key="4">
    <source>
        <dbReference type="PIRSR" id="PIRSR000343-1"/>
    </source>
</evidence>
<dbReference type="InterPro" id="IPR016084">
    <property type="entry name" value="Haem_Oase-like_multi-hlx"/>
</dbReference>
<protein>
    <recommendedName>
        <fullName evidence="9">Heme oxygenase</fullName>
    </recommendedName>
</protein>
<sequence>NIANSNLQLRMTTVPAQSQLLLTDELRQKTKGLHAKTDRLVQLGLFAILDYQASIYRQIILGFYYVFSTFEEEYDRHLKDPNVHPWLKHTYSPELKRSEAFEADLAYYYGPDFKQHIRPSKQVQEYIDHIRDISRRHPERLIAYPATLYLGLFFGGQITRSKIVRATNFFPSPPDKQLGGEHDSGIAIFTFREQSNEEGTAGNHGTNKKLDPNKVKTDLKARLNSIPGINDDSETAQAARHAIGEEAREIFARNMDLMTSTQGMARVWIRWFTFGIIYLFVGLAVFVAFYQIMTMESAKGSVSF</sequence>
<dbReference type="PANTHER" id="PTHR10720:SF0">
    <property type="entry name" value="HEME OXYGENASE"/>
    <property type="match status" value="1"/>
</dbReference>
<evidence type="ECO:0000256" key="6">
    <source>
        <dbReference type="SAM" id="Phobius"/>
    </source>
</evidence>
<dbReference type="Proteomes" id="UP000717515">
    <property type="component" value="Unassembled WGS sequence"/>
</dbReference>
<dbReference type="GO" id="GO:0004392">
    <property type="term" value="F:heme oxygenase (decyclizing) activity"/>
    <property type="evidence" value="ECO:0007669"/>
    <property type="project" value="InterPro"/>
</dbReference>
<organism evidence="7 8">
    <name type="scientific">Mortierella alpina</name>
    <name type="common">Oleaginous fungus</name>
    <name type="synonym">Mortierella renispora</name>
    <dbReference type="NCBI Taxonomy" id="64518"/>
    <lineage>
        <taxon>Eukaryota</taxon>
        <taxon>Fungi</taxon>
        <taxon>Fungi incertae sedis</taxon>
        <taxon>Mucoromycota</taxon>
        <taxon>Mortierellomycotina</taxon>
        <taxon>Mortierellomycetes</taxon>
        <taxon>Mortierellales</taxon>
        <taxon>Mortierellaceae</taxon>
        <taxon>Mortierella</taxon>
    </lineage>
</organism>
<keyword evidence="1 4" id="KW-0349">Heme</keyword>
<name>A0A9P8CWD4_MORAP</name>
<dbReference type="Gene3D" id="1.20.910.10">
    <property type="entry name" value="Heme oxygenase-like"/>
    <property type="match status" value="1"/>
</dbReference>
<keyword evidence="6" id="KW-1133">Transmembrane helix</keyword>
<dbReference type="PRINTS" id="PR00088">
    <property type="entry name" value="HAEMOXYGNASE"/>
</dbReference>
<keyword evidence="6" id="KW-0812">Transmembrane</keyword>
<dbReference type="InterPro" id="IPR002051">
    <property type="entry name" value="Haem_Oase"/>
</dbReference>
<dbReference type="GO" id="GO:0006788">
    <property type="term" value="P:heme oxidation"/>
    <property type="evidence" value="ECO:0007669"/>
    <property type="project" value="InterPro"/>
</dbReference>
<dbReference type="PANTHER" id="PTHR10720">
    <property type="entry name" value="HEME OXYGENASE"/>
    <property type="match status" value="1"/>
</dbReference>
<comment type="caution">
    <text evidence="7">The sequence shown here is derived from an EMBL/GenBank/DDBJ whole genome shotgun (WGS) entry which is preliminary data.</text>
</comment>
<feature type="binding site" description="axial binding residue" evidence="5">
    <location>
        <position position="34"/>
    </location>
    <ligand>
        <name>heme b</name>
        <dbReference type="ChEBI" id="CHEBI:60344"/>
    </ligand>
    <ligandPart>
        <name>Fe</name>
        <dbReference type="ChEBI" id="CHEBI:18248"/>
    </ligandPart>
</feature>
<evidence type="ECO:0000256" key="2">
    <source>
        <dbReference type="ARBA" id="ARBA00022723"/>
    </source>
</evidence>
<feature type="non-terminal residue" evidence="7">
    <location>
        <position position="1"/>
    </location>
</feature>
<dbReference type="SUPFAM" id="SSF48613">
    <property type="entry name" value="Heme oxygenase-like"/>
    <property type="match status" value="1"/>
</dbReference>
<feature type="binding site" evidence="4">
    <location>
        <position position="27"/>
    </location>
    <ligand>
        <name>heme b</name>
        <dbReference type="ChEBI" id="CHEBI:60344"/>
    </ligand>
</feature>
<keyword evidence="2 5" id="KW-0479">Metal-binding</keyword>
<accession>A0A9P8CWD4</accession>
<evidence type="ECO:0000313" key="8">
    <source>
        <dbReference type="Proteomes" id="UP000717515"/>
    </source>
</evidence>
<keyword evidence="3 5" id="KW-0408">Iron</keyword>
<dbReference type="GO" id="GO:0046872">
    <property type="term" value="F:metal ion binding"/>
    <property type="evidence" value="ECO:0007669"/>
    <property type="project" value="UniProtKB-KW"/>
</dbReference>
<evidence type="ECO:0008006" key="9">
    <source>
        <dbReference type="Google" id="ProtNLM"/>
    </source>
</evidence>
<dbReference type="CDD" id="cd19165">
    <property type="entry name" value="HemeO"/>
    <property type="match status" value="1"/>
</dbReference>